<dbReference type="RefSeq" id="WP_200289211.1">
    <property type="nucleotide sequence ID" value="NZ_JAENOF010000029.1"/>
</dbReference>
<evidence type="ECO:0000259" key="9">
    <source>
        <dbReference type="Pfam" id="PF08191"/>
    </source>
</evidence>
<dbReference type="InterPro" id="IPR014756">
    <property type="entry name" value="Ig_E-set"/>
</dbReference>
<keyword evidence="7" id="KW-0677">Repeat</keyword>
<evidence type="ECO:0000256" key="3">
    <source>
        <dbReference type="ARBA" id="ARBA00009432"/>
    </source>
</evidence>
<dbReference type="Pfam" id="PF09479">
    <property type="entry name" value="Flg_new"/>
    <property type="match status" value="6"/>
</dbReference>
<gene>
    <name evidence="11" type="ORF">JI642_14505</name>
</gene>
<evidence type="ECO:0000256" key="2">
    <source>
        <dbReference type="ARBA" id="ARBA00004613"/>
    </source>
</evidence>
<dbReference type="InterPro" id="IPR042229">
    <property type="entry name" value="Listeria/Bacterioides_rpt_sf"/>
</dbReference>
<dbReference type="Pfam" id="PF08191">
    <property type="entry name" value="LRR_adjacent"/>
    <property type="match status" value="1"/>
</dbReference>
<evidence type="ECO:0000256" key="6">
    <source>
        <dbReference type="ARBA" id="ARBA00022729"/>
    </source>
</evidence>
<keyword evidence="8" id="KW-0472">Membrane</keyword>
<dbReference type="Gene3D" id="3.80.10.10">
    <property type="entry name" value="Ribonuclease Inhibitor"/>
    <property type="match status" value="1"/>
</dbReference>
<evidence type="ECO:0000259" key="10">
    <source>
        <dbReference type="Pfam" id="PF12354"/>
    </source>
</evidence>
<protein>
    <submittedName>
        <fullName evidence="11">InlB B-repeat-containing protein</fullName>
    </submittedName>
</protein>
<accession>A0ABS1G8R3</accession>
<dbReference type="PROSITE" id="PS51450">
    <property type="entry name" value="LRR"/>
    <property type="match status" value="6"/>
</dbReference>
<dbReference type="InterPro" id="IPR001611">
    <property type="entry name" value="Leu-rich_rpt"/>
</dbReference>
<dbReference type="InterPro" id="IPR013378">
    <property type="entry name" value="InlB-like_B-rpt"/>
</dbReference>
<dbReference type="Pfam" id="PF12354">
    <property type="entry name" value="Internalin_N"/>
    <property type="match status" value="1"/>
</dbReference>
<keyword evidence="4" id="KW-0964">Secreted</keyword>
<name>A0ABS1G8R3_LISIV</name>
<evidence type="ECO:0000313" key="11">
    <source>
        <dbReference type="EMBL" id="MBK1963287.1"/>
    </source>
</evidence>
<dbReference type="SUPFAM" id="SSF81296">
    <property type="entry name" value="E set domains"/>
    <property type="match status" value="1"/>
</dbReference>
<organism evidence="11 12">
    <name type="scientific">Listeria ivanovii subsp. londoniensis</name>
    <dbReference type="NCBI Taxonomy" id="202752"/>
    <lineage>
        <taxon>Bacteria</taxon>
        <taxon>Bacillati</taxon>
        <taxon>Bacillota</taxon>
        <taxon>Bacilli</taxon>
        <taxon>Bacillales</taxon>
        <taxon>Listeriaceae</taxon>
        <taxon>Listeria</taxon>
    </lineage>
</organism>
<dbReference type="InterPro" id="IPR012569">
    <property type="entry name" value="Inl_IR"/>
</dbReference>
<feature type="transmembrane region" description="Helical" evidence="8">
    <location>
        <begin position="7"/>
        <end position="27"/>
    </location>
</feature>
<keyword evidence="12" id="KW-1185">Reference proteome</keyword>
<feature type="non-terminal residue" evidence="11">
    <location>
        <position position="712"/>
    </location>
</feature>
<evidence type="ECO:0000256" key="7">
    <source>
        <dbReference type="ARBA" id="ARBA00022737"/>
    </source>
</evidence>
<dbReference type="Gene3D" id="1.10.8.390">
    <property type="entry name" value="Internalin N-terminal Cap domain-like"/>
    <property type="match status" value="1"/>
</dbReference>
<feature type="domain" description="Internalin N-terminal" evidence="10">
    <location>
        <begin position="33"/>
        <end position="76"/>
    </location>
</feature>
<keyword evidence="8" id="KW-1133">Transmembrane helix</keyword>
<evidence type="ECO:0000256" key="8">
    <source>
        <dbReference type="SAM" id="Phobius"/>
    </source>
</evidence>
<keyword evidence="5" id="KW-0433">Leucine-rich repeat</keyword>
<proteinExistence type="inferred from homology"/>
<dbReference type="PANTHER" id="PTHR46652:SF3">
    <property type="entry name" value="LEUCINE-RICH REPEAT-CONTAINING PROTEIN 9"/>
    <property type="match status" value="1"/>
</dbReference>
<feature type="domain" description="Internalin Ig-like inter-repeat region" evidence="9">
    <location>
        <begin position="264"/>
        <end position="319"/>
    </location>
</feature>
<dbReference type="Proteomes" id="UP000633035">
    <property type="component" value="Unassembled WGS sequence"/>
</dbReference>
<dbReference type="InterPro" id="IPR025875">
    <property type="entry name" value="Leu-rich_rpt_4"/>
</dbReference>
<dbReference type="Gene3D" id="2.60.40.4270">
    <property type="entry name" value="Listeria-Bacteroides repeat domain"/>
    <property type="match status" value="6"/>
</dbReference>
<dbReference type="EMBL" id="JAENOF010000029">
    <property type="protein sequence ID" value="MBK1963287.1"/>
    <property type="molecule type" value="Genomic_DNA"/>
</dbReference>
<keyword evidence="6" id="KW-0732">Signal</keyword>
<dbReference type="InterPro" id="IPR014755">
    <property type="entry name" value="Cu-Rt/internalin_Ig-like"/>
</dbReference>
<comment type="caution">
    <text evidence="11">The sequence shown here is derived from an EMBL/GenBank/DDBJ whole genome shotgun (WGS) entry which is preliminary data.</text>
</comment>
<dbReference type="InterPro" id="IPR050836">
    <property type="entry name" value="SDS22/Internalin_LRR"/>
</dbReference>
<evidence type="ECO:0000256" key="4">
    <source>
        <dbReference type="ARBA" id="ARBA00022525"/>
    </source>
</evidence>
<reference evidence="11 12" key="1">
    <citation type="submission" date="2021-01" db="EMBL/GenBank/DDBJ databases">
        <title>Listeria ivanovii strains from Norway.</title>
        <authorList>
            <person name="Fagerlund A."/>
        </authorList>
    </citation>
    <scope>NUCLEOTIDE SEQUENCE [LARGE SCALE GENOMIC DNA]</scope>
    <source>
        <strain evidence="11 12">MF6989</strain>
    </source>
</reference>
<comment type="similarity">
    <text evidence="3">Belongs to the internalin family.</text>
</comment>
<dbReference type="NCBIfam" id="TIGR02543">
    <property type="entry name" value="List_Bact_rpt"/>
    <property type="match status" value="5"/>
</dbReference>
<dbReference type="SMART" id="SM00365">
    <property type="entry name" value="LRR_SD22"/>
    <property type="match status" value="6"/>
</dbReference>
<dbReference type="SMART" id="SM00364">
    <property type="entry name" value="LRR_BAC"/>
    <property type="match status" value="3"/>
</dbReference>
<dbReference type="Pfam" id="PF12799">
    <property type="entry name" value="LRR_4"/>
    <property type="match status" value="2"/>
</dbReference>
<evidence type="ECO:0000256" key="5">
    <source>
        <dbReference type="ARBA" id="ARBA00022614"/>
    </source>
</evidence>
<dbReference type="Gene3D" id="2.60.40.1220">
    <property type="match status" value="1"/>
</dbReference>
<dbReference type="InterPro" id="IPR024634">
    <property type="entry name" value="Internalin_N"/>
</dbReference>
<dbReference type="SMART" id="SM00369">
    <property type="entry name" value="LRR_TYP"/>
    <property type="match status" value="3"/>
</dbReference>
<dbReference type="InterPro" id="IPR032675">
    <property type="entry name" value="LRR_dom_sf"/>
</dbReference>
<dbReference type="SUPFAM" id="SSF52058">
    <property type="entry name" value="L domain-like"/>
    <property type="match status" value="1"/>
</dbReference>
<evidence type="ECO:0000313" key="12">
    <source>
        <dbReference type="Proteomes" id="UP000633035"/>
    </source>
</evidence>
<comment type="subcellular location">
    <subcellularLocation>
        <location evidence="1">Cell envelope</location>
    </subcellularLocation>
    <subcellularLocation>
        <location evidence="2">Secreted</location>
    </subcellularLocation>
</comment>
<sequence length="712" mass="78456">MKAKRHLWLKSVFIAILLIGSSTWVNINHGMKVEAASITQPTPINEIFPDPALAEIIRSNMGKSNVTDTVTQTDLDRLTILAAGGAGIKTIEGVQYLSGLTSIYLNDNQITDISELANLTNVTWLVLWGNQISDIAPLANLTNIGRLYLSDNQISDISPLANLTNIIWLEANNNNLSDISVLANLTKLERIYLNNNELSDLSALTNLTSLTNIEVTDNQIGDISPLANLTKLRDLKITNQTHTNSPINYQSTITIPNEIKDATGTLIAPSTISNNGSYSSPDITWNLPSYVSEVSYSFSQSVTIGSATGTFSGTITQPLNPALYTVSYHINGTETSEQVQAGSLLTEPATPVKPGHNFTGWFDKEVGGNKWDFATDYMPANNLALYAQFNVASYTATFDIDGTTTTQKVNYQDLIQEPTSPTKEGYTFKGWYDAKNGGNKWDFATNKMPDNDLTLYAQFELNNYDVILDSNGTTTTQKVNYGELIPEPPTPTKPGYSFTGWYTAKTGGDQWDFATDKMPAKNLTLYARFTINSYTATLDVDGATTTQKVDYDSLIPEPTSPTKEGYTFEGWYDAETGGKKWDFAADKMPASNLTLYARFTINSYTATLDVDGTTTTQKVDYDSLIQEPTSPTKEGYTFEGWYDAETGGKKWDFTADKMPANNLTLYAQFTINSYTATLDVDGNITTQKVDYQGLLKEPTEPTKSGYTFKGWY</sequence>
<keyword evidence="8" id="KW-0812">Transmembrane</keyword>
<evidence type="ECO:0000256" key="1">
    <source>
        <dbReference type="ARBA" id="ARBA00004196"/>
    </source>
</evidence>
<dbReference type="PANTHER" id="PTHR46652">
    <property type="entry name" value="LEUCINE-RICH REPEAT AND IQ DOMAIN-CONTAINING PROTEIN 1-RELATED"/>
    <property type="match status" value="1"/>
</dbReference>
<dbReference type="InterPro" id="IPR003591">
    <property type="entry name" value="Leu-rich_rpt_typical-subtyp"/>
</dbReference>